<proteinExistence type="predicted"/>
<keyword evidence="1" id="KW-0472">Membrane</keyword>
<dbReference type="EMBL" id="JBANMG010000008">
    <property type="protein sequence ID" value="KAK6950088.1"/>
    <property type="molecule type" value="Genomic_DNA"/>
</dbReference>
<keyword evidence="1" id="KW-0812">Transmembrane</keyword>
<protein>
    <submittedName>
        <fullName evidence="2">Uncharacterized protein</fullName>
    </submittedName>
</protein>
<comment type="caution">
    <text evidence="2">The sequence shown here is derived from an EMBL/GenBank/DDBJ whole genome shotgun (WGS) entry which is preliminary data.</text>
</comment>
<name>A0AAX6MBL5_9PEZI</name>
<organism evidence="2 3">
    <name type="scientific">Daldinia eschscholtzii</name>
    <dbReference type="NCBI Taxonomy" id="292717"/>
    <lineage>
        <taxon>Eukaryota</taxon>
        <taxon>Fungi</taxon>
        <taxon>Dikarya</taxon>
        <taxon>Ascomycota</taxon>
        <taxon>Pezizomycotina</taxon>
        <taxon>Sordariomycetes</taxon>
        <taxon>Xylariomycetidae</taxon>
        <taxon>Xylariales</taxon>
        <taxon>Hypoxylaceae</taxon>
        <taxon>Daldinia</taxon>
    </lineage>
</organism>
<evidence type="ECO:0000256" key="1">
    <source>
        <dbReference type="SAM" id="Phobius"/>
    </source>
</evidence>
<dbReference type="AlphaFoldDB" id="A0AAX6MBL5"/>
<gene>
    <name evidence="2" type="ORF">Daesc_008413</name>
</gene>
<dbReference type="Proteomes" id="UP001369815">
    <property type="component" value="Unassembled WGS sequence"/>
</dbReference>
<evidence type="ECO:0000313" key="3">
    <source>
        <dbReference type="Proteomes" id="UP001369815"/>
    </source>
</evidence>
<accession>A0AAX6MBL5</accession>
<feature type="transmembrane region" description="Helical" evidence="1">
    <location>
        <begin position="12"/>
        <end position="31"/>
    </location>
</feature>
<sequence>MTLDDRGPELAVVVAVFLGLSLVTVALRCYVRAHILKAFQVEDWVAVAAMGTPSPIQEIAYLRLIDGDR</sequence>
<keyword evidence="3" id="KW-1185">Reference proteome</keyword>
<keyword evidence="1" id="KW-1133">Transmembrane helix</keyword>
<reference evidence="2 3" key="1">
    <citation type="journal article" date="2024" name="Front Chem Biol">
        <title>Unveiling the potential of Daldinia eschscholtzii MFLUCC 19-0629 through bioactivity and bioinformatics studies for enhanced sustainable agriculture production.</title>
        <authorList>
            <person name="Brooks S."/>
            <person name="Weaver J.A."/>
            <person name="Klomchit A."/>
            <person name="Alharthi S.A."/>
            <person name="Onlamun T."/>
            <person name="Nurani R."/>
            <person name="Vong T.K."/>
            <person name="Alberti F."/>
            <person name="Greco C."/>
        </authorList>
    </citation>
    <scope>NUCLEOTIDE SEQUENCE [LARGE SCALE GENOMIC DNA]</scope>
    <source>
        <strain evidence="2">MFLUCC 19-0629</strain>
    </source>
</reference>
<evidence type="ECO:0000313" key="2">
    <source>
        <dbReference type="EMBL" id="KAK6950088.1"/>
    </source>
</evidence>